<dbReference type="InterPro" id="IPR008284">
    <property type="entry name" value="MoCF_biosynth_CS"/>
</dbReference>
<keyword evidence="4 5" id="KW-0501">Molybdenum cofactor biosynthesis</keyword>
<comment type="pathway">
    <text evidence="1 5">Cofactor biosynthesis; molybdopterin biosynthesis.</text>
</comment>
<dbReference type="PANTHER" id="PTHR43232:SF2">
    <property type="entry name" value="MOLYBDENUM COFACTOR BIOSYNTHESIS PROTEIN B"/>
    <property type="match status" value="1"/>
</dbReference>
<keyword evidence="8" id="KW-1185">Reference proteome</keyword>
<comment type="caution">
    <text evidence="7">The sequence shown here is derived from an EMBL/GenBank/DDBJ whole genome shotgun (WGS) entry which is preliminary data.</text>
</comment>
<dbReference type="EMBL" id="JBHUHD010000001">
    <property type="protein sequence ID" value="MFD2140634.1"/>
    <property type="molecule type" value="Genomic_DNA"/>
</dbReference>
<dbReference type="PANTHER" id="PTHR43232">
    <property type="entry name" value="MOLYBDENUM COFACTOR BIOSYNTHESIS PROTEIN B"/>
    <property type="match status" value="1"/>
</dbReference>
<proteinExistence type="inferred from homology"/>
<dbReference type="Proteomes" id="UP001597299">
    <property type="component" value="Unassembled WGS sequence"/>
</dbReference>
<dbReference type="CDD" id="cd00886">
    <property type="entry name" value="MogA_MoaB"/>
    <property type="match status" value="1"/>
</dbReference>
<evidence type="ECO:0000259" key="6">
    <source>
        <dbReference type="SMART" id="SM00852"/>
    </source>
</evidence>
<dbReference type="SUPFAM" id="SSF53218">
    <property type="entry name" value="Molybdenum cofactor biosynthesis proteins"/>
    <property type="match status" value="1"/>
</dbReference>
<dbReference type="SMART" id="SM00852">
    <property type="entry name" value="MoCF_biosynth"/>
    <property type="match status" value="1"/>
</dbReference>
<dbReference type="NCBIfam" id="TIGR02667">
    <property type="entry name" value="moaB_proteo"/>
    <property type="match status" value="1"/>
</dbReference>
<evidence type="ECO:0000313" key="7">
    <source>
        <dbReference type="EMBL" id="MFD2140634.1"/>
    </source>
</evidence>
<evidence type="ECO:0000256" key="1">
    <source>
        <dbReference type="ARBA" id="ARBA00005046"/>
    </source>
</evidence>
<dbReference type="InterPro" id="IPR001453">
    <property type="entry name" value="MoaB/Mog_dom"/>
</dbReference>
<reference evidence="8" key="1">
    <citation type="journal article" date="2019" name="Int. J. Syst. Evol. Microbiol.">
        <title>The Global Catalogue of Microorganisms (GCM) 10K type strain sequencing project: providing services to taxonomists for standard genome sequencing and annotation.</title>
        <authorList>
            <consortium name="The Broad Institute Genomics Platform"/>
            <consortium name="The Broad Institute Genome Sequencing Center for Infectious Disease"/>
            <person name="Wu L."/>
            <person name="Ma J."/>
        </authorList>
    </citation>
    <scope>NUCLEOTIDE SEQUENCE [LARGE SCALE GENOMIC DNA]</scope>
    <source>
        <strain evidence="8">CCM 7435</strain>
    </source>
</reference>
<evidence type="ECO:0000313" key="8">
    <source>
        <dbReference type="Proteomes" id="UP001597299"/>
    </source>
</evidence>
<evidence type="ECO:0000256" key="3">
    <source>
        <dbReference type="ARBA" id="ARBA00015262"/>
    </source>
</evidence>
<comment type="function">
    <text evidence="5">May be involved in the biosynthesis of molybdopterin.</text>
</comment>
<organism evidence="7 8">
    <name type="scientific">Ancylobacter oerskovii</name>
    <dbReference type="NCBI Taxonomy" id="459519"/>
    <lineage>
        <taxon>Bacteria</taxon>
        <taxon>Pseudomonadati</taxon>
        <taxon>Pseudomonadota</taxon>
        <taxon>Alphaproteobacteria</taxon>
        <taxon>Hyphomicrobiales</taxon>
        <taxon>Xanthobacteraceae</taxon>
        <taxon>Ancylobacter</taxon>
    </lineage>
</organism>
<dbReference type="Pfam" id="PF00994">
    <property type="entry name" value="MoCF_biosynth"/>
    <property type="match status" value="1"/>
</dbReference>
<comment type="similarity">
    <text evidence="2 5">Belongs to the MoaB/Mog family.</text>
</comment>
<feature type="domain" description="MoaB/Mog" evidence="6">
    <location>
        <begin position="24"/>
        <end position="168"/>
    </location>
</feature>
<evidence type="ECO:0000256" key="2">
    <source>
        <dbReference type="ARBA" id="ARBA00006112"/>
    </source>
</evidence>
<sequence length="192" mass="20699">MSHPTTFQPSPAAAERPFVPLAIAVLTVSDSRTLADDRSGDTLAARIEAAGHRLADRAIVPDDVEAIRSRVAGWIADAGIDVVITTGGTGFTGRDVTPEAVEPLFEKRMEGFSTVFHMVSFAKIGTSTLQSRATAGVANATYVFCLPGSPGACRDGWDEILVKQLDIRHRPCNFVEILPRLDEHLKRDKAKS</sequence>
<dbReference type="RefSeq" id="WP_213350883.1">
    <property type="nucleotide sequence ID" value="NZ_JAHBGB010000002.1"/>
</dbReference>
<protein>
    <recommendedName>
        <fullName evidence="3 5">Molybdenum cofactor biosynthesis protein B</fullName>
    </recommendedName>
</protein>
<gene>
    <name evidence="7" type="primary">moaB</name>
    <name evidence="7" type="ORF">ACFSNC_09505</name>
</gene>
<dbReference type="NCBIfam" id="TIGR00177">
    <property type="entry name" value="molyb_syn"/>
    <property type="match status" value="1"/>
</dbReference>
<dbReference type="InterPro" id="IPR036425">
    <property type="entry name" value="MoaB/Mog-like_dom_sf"/>
</dbReference>
<dbReference type="PROSITE" id="PS01078">
    <property type="entry name" value="MOCF_BIOSYNTHESIS_1"/>
    <property type="match status" value="1"/>
</dbReference>
<dbReference type="Gene3D" id="3.40.980.10">
    <property type="entry name" value="MoaB/Mog-like domain"/>
    <property type="match status" value="1"/>
</dbReference>
<dbReference type="PIRSF" id="PIRSF006443">
    <property type="entry name" value="MoaB"/>
    <property type="match status" value="1"/>
</dbReference>
<evidence type="ECO:0000256" key="4">
    <source>
        <dbReference type="ARBA" id="ARBA00023150"/>
    </source>
</evidence>
<dbReference type="InterPro" id="IPR012245">
    <property type="entry name" value="MoaB"/>
</dbReference>
<name>A0ABW4YWV2_9HYPH</name>
<dbReference type="InterPro" id="IPR013484">
    <property type="entry name" value="MoaB_proteobac"/>
</dbReference>
<evidence type="ECO:0000256" key="5">
    <source>
        <dbReference type="PIRNR" id="PIRNR006443"/>
    </source>
</evidence>
<accession>A0ABW4YWV2</accession>